<evidence type="ECO:0000256" key="1">
    <source>
        <dbReference type="ARBA" id="ARBA00005791"/>
    </source>
</evidence>
<dbReference type="InterPro" id="IPR012336">
    <property type="entry name" value="Thioredoxin-like_fold"/>
</dbReference>
<accession>A0ABX0TU61</accession>
<evidence type="ECO:0000256" key="6">
    <source>
        <dbReference type="SAM" id="SignalP"/>
    </source>
</evidence>
<keyword evidence="3" id="KW-0560">Oxidoreductase</keyword>
<reference evidence="8 9" key="1">
    <citation type="submission" date="2020-03" db="EMBL/GenBank/DDBJ databases">
        <title>Genomic Encyclopedia of Type Strains, Phase III (KMG-III): the genomes of soil and plant-associated and newly described type strains.</title>
        <authorList>
            <person name="Whitman W."/>
        </authorList>
    </citation>
    <scope>NUCLEOTIDE SEQUENCE [LARGE SCALE GENOMIC DNA]</scope>
    <source>
        <strain evidence="8 9">CECT 8804</strain>
    </source>
</reference>
<dbReference type="SUPFAM" id="SSF52833">
    <property type="entry name" value="Thioredoxin-like"/>
    <property type="match status" value="1"/>
</dbReference>
<evidence type="ECO:0000256" key="3">
    <source>
        <dbReference type="ARBA" id="ARBA00023002"/>
    </source>
</evidence>
<dbReference type="PANTHER" id="PTHR13887:SF14">
    <property type="entry name" value="DISULFIDE BOND FORMATION PROTEIN D"/>
    <property type="match status" value="1"/>
</dbReference>
<proteinExistence type="inferred from homology"/>
<dbReference type="Pfam" id="PF13462">
    <property type="entry name" value="Thioredoxin_4"/>
    <property type="match status" value="1"/>
</dbReference>
<evidence type="ECO:0000256" key="5">
    <source>
        <dbReference type="ARBA" id="ARBA00023284"/>
    </source>
</evidence>
<dbReference type="PANTHER" id="PTHR13887">
    <property type="entry name" value="GLUTATHIONE S-TRANSFERASE KAPPA"/>
    <property type="match status" value="1"/>
</dbReference>
<keyword evidence="4" id="KW-1015">Disulfide bond</keyword>
<name>A0ABX0TU61_9SPHN</name>
<dbReference type="RefSeq" id="WP_167073114.1">
    <property type="nucleotide sequence ID" value="NZ_JAAOZC010000004.1"/>
</dbReference>
<dbReference type="CDD" id="cd02972">
    <property type="entry name" value="DsbA_family"/>
    <property type="match status" value="1"/>
</dbReference>
<evidence type="ECO:0000313" key="9">
    <source>
        <dbReference type="Proteomes" id="UP000727456"/>
    </source>
</evidence>
<feature type="chain" id="PRO_5045500113" evidence="6">
    <location>
        <begin position="18"/>
        <end position="247"/>
    </location>
</feature>
<gene>
    <name evidence="8" type="ORF">FHS31_001881</name>
</gene>
<dbReference type="Gene3D" id="1.10.40.110">
    <property type="match status" value="1"/>
</dbReference>
<dbReference type="Proteomes" id="UP000727456">
    <property type="component" value="Unassembled WGS sequence"/>
</dbReference>
<dbReference type="Gene3D" id="3.40.30.10">
    <property type="entry name" value="Glutaredoxin"/>
    <property type="match status" value="1"/>
</dbReference>
<dbReference type="EMBL" id="JAAOZC010000004">
    <property type="protein sequence ID" value="NIJ08264.1"/>
    <property type="molecule type" value="Genomic_DNA"/>
</dbReference>
<evidence type="ECO:0000313" key="8">
    <source>
        <dbReference type="EMBL" id="NIJ08264.1"/>
    </source>
</evidence>
<keyword evidence="5" id="KW-0676">Redox-active center</keyword>
<evidence type="ECO:0000259" key="7">
    <source>
        <dbReference type="Pfam" id="PF13462"/>
    </source>
</evidence>
<feature type="domain" description="Thioredoxin-like fold" evidence="7">
    <location>
        <begin position="55"/>
        <end position="239"/>
    </location>
</feature>
<keyword evidence="9" id="KW-1185">Reference proteome</keyword>
<dbReference type="InterPro" id="IPR036249">
    <property type="entry name" value="Thioredoxin-like_sf"/>
</dbReference>
<comment type="caution">
    <text evidence="8">The sequence shown here is derived from an EMBL/GenBank/DDBJ whole genome shotgun (WGS) entry which is preliminary data.</text>
</comment>
<evidence type="ECO:0000256" key="4">
    <source>
        <dbReference type="ARBA" id="ARBA00023157"/>
    </source>
</evidence>
<sequence>MKARSLALAATAFLALAACGKKQDTPSATTDHVTAAAVPPPAGKSWTDVVSVTPEGGVRMGNPDAPVKIVEYASFTCPHCKKFEDEGGDALPQKYVSTGKVSYEFRSFLIHGPDAPITLLMMCRGAEPFFALTKQIYAGQDAFMAPLIAMTPADNQALQGLPPQQQFQKLLDTMGLFPWFAARGLPRAQAEKCLADQKAQDQLSATQDRAQTKDGVNQTPSFFLNGVLQSDVSTWPALDAKLTQMIG</sequence>
<evidence type="ECO:0000256" key="2">
    <source>
        <dbReference type="ARBA" id="ARBA00022729"/>
    </source>
</evidence>
<feature type="signal peptide" evidence="6">
    <location>
        <begin position="1"/>
        <end position="17"/>
    </location>
</feature>
<keyword evidence="2 6" id="KW-0732">Signal</keyword>
<dbReference type="PROSITE" id="PS51257">
    <property type="entry name" value="PROKAR_LIPOPROTEIN"/>
    <property type="match status" value="1"/>
</dbReference>
<protein>
    <submittedName>
        <fullName evidence="8">Protein-disulfide isomerase</fullName>
    </submittedName>
</protein>
<comment type="similarity">
    <text evidence="1">Belongs to the thioredoxin family. DsbA subfamily.</text>
</comment>
<keyword evidence="8" id="KW-0413">Isomerase</keyword>
<organism evidence="8 9">
    <name type="scientific">Sphingomonas vulcanisoli</name>
    <dbReference type="NCBI Taxonomy" id="1658060"/>
    <lineage>
        <taxon>Bacteria</taxon>
        <taxon>Pseudomonadati</taxon>
        <taxon>Pseudomonadota</taxon>
        <taxon>Alphaproteobacteria</taxon>
        <taxon>Sphingomonadales</taxon>
        <taxon>Sphingomonadaceae</taxon>
        <taxon>Sphingomonas</taxon>
    </lineage>
</organism>
<dbReference type="GO" id="GO:0016853">
    <property type="term" value="F:isomerase activity"/>
    <property type="evidence" value="ECO:0007669"/>
    <property type="project" value="UniProtKB-KW"/>
</dbReference>